<dbReference type="RefSeq" id="WP_275476728.1">
    <property type="nucleotide sequence ID" value="NZ_CP162940.1"/>
</dbReference>
<keyword evidence="3" id="KW-0645">Protease</keyword>
<proteinExistence type="inferred from homology"/>
<keyword evidence="4" id="KW-0479">Metal-binding</keyword>
<protein>
    <submittedName>
        <fullName evidence="7">M42 family peptidase</fullName>
    </submittedName>
</protein>
<keyword evidence="2" id="KW-0031">Aminopeptidase</keyword>
<evidence type="ECO:0000313" key="8">
    <source>
        <dbReference type="Proteomes" id="UP001579974"/>
    </source>
</evidence>
<gene>
    <name evidence="7" type="ORF">KKP3000_002390</name>
</gene>
<dbReference type="InterPro" id="IPR051464">
    <property type="entry name" value="Peptidase_M42_aminopept"/>
</dbReference>
<organism evidence="7 8">
    <name type="scientific">Alicyclobacillus fastidiosus</name>
    <dbReference type="NCBI Taxonomy" id="392011"/>
    <lineage>
        <taxon>Bacteria</taxon>
        <taxon>Bacillati</taxon>
        <taxon>Bacillota</taxon>
        <taxon>Bacilli</taxon>
        <taxon>Bacillales</taxon>
        <taxon>Alicyclobacillaceae</taxon>
        <taxon>Alicyclobacillus</taxon>
    </lineage>
</organism>
<reference evidence="7 8" key="1">
    <citation type="journal article" date="2024" name="Int. J. Mol. Sci.">
        <title>Exploration of Alicyclobacillus spp. Genome in Search of Antibiotic Resistance.</title>
        <authorList>
            <person name="Bucka-Kolendo J."/>
            <person name="Kiousi D.E."/>
            <person name="Dekowska A."/>
            <person name="Mikolajczuk-Szczyrba A."/>
            <person name="Karadedos D.M."/>
            <person name="Michael P."/>
            <person name="Galanis A."/>
            <person name="Sokolowska B."/>
        </authorList>
    </citation>
    <scope>NUCLEOTIDE SEQUENCE [LARGE SCALE GENOMIC DNA]</scope>
    <source>
        <strain evidence="7 8">KKP 3000</strain>
    </source>
</reference>
<keyword evidence="5" id="KW-0378">Hydrolase</keyword>
<accession>A0ABV5AAW1</accession>
<dbReference type="Gene3D" id="3.40.630.10">
    <property type="entry name" value="Zn peptidases"/>
    <property type="match status" value="1"/>
</dbReference>
<sequence>MARYKHLDTLRELVTLHGGPGFEQQVRDRIHTAFSEYTTDLRVDTLGNLIGVIPGEGPGPRPRILLSAHMDEIALVVSRIEAGGFLRVAQAGGFDPRTLVGQEVYVHTRTGKHLGVVGSKPPHLTAPAERGKAASLEDLFIDLAYPETSVRDLVNIGDRVTLAREVYSLRNDRLAGKSLDNRTSVAIILETLEVLQKLHHTADVYAVASVQEEVGVRGAATVGYGVNPDIAIAIDVTFGDFPGQAFDEGFELDGGPAISYGPNLHMKVFRHLTEVADREGIPYQVELSQGPVGADARAFQIARAGIASALIGIPLRYMHTSVETGAYRDIALCGRLLAQYIADVDAARVEDLSCY</sequence>
<evidence type="ECO:0000313" key="7">
    <source>
        <dbReference type="EMBL" id="MFB5189383.1"/>
    </source>
</evidence>
<evidence type="ECO:0000256" key="1">
    <source>
        <dbReference type="ARBA" id="ARBA00006272"/>
    </source>
</evidence>
<dbReference type="PANTHER" id="PTHR32481">
    <property type="entry name" value="AMINOPEPTIDASE"/>
    <property type="match status" value="1"/>
</dbReference>
<dbReference type="SUPFAM" id="SSF101821">
    <property type="entry name" value="Aminopeptidase/glucanase lid domain"/>
    <property type="match status" value="1"/>
</dbReference>
<evidence type="ECO:0000256" key="6">
    <source>
        <dbReference type="PIRNR" id="PIRNR001123"/>
    </source>
</evidence>
<dbReference type="EMBL" id="JBDXSU010000002">
    <property type="protein sequence ID" value="MFB5189383.1"/>
    <property type="molecule type" value="Genomic_DNA"/>
</dbReference>
<dbReference type="Gene3D" id="2.40.30.40">
    <property type="entry name" value="Peptidase M42, domain 2"/>
    <property type="match status" value="1"/>
</dbReference>
<comment type="caution">
    <text evidence="7">The sequence shown here is derived from an EMBL/GenBank/DDBJ whole genome shotgun (WGS) entry which is preliminary data.</text>
</comment>
<dbReference type="PANTHER" id="PTHR32481:SF0">
    <property type="entry name" value="AMINOPEPTIDASE YPDE-RELATED"/>
    <property type="match status" value="1"/>
</dbReference>
<dbReference type="Pfam" id="PF05343">
    <property type="entry name" value="Peptidase_M42"/>
    <property type="match status" value="1"/>
</dbReference>
<dbReference type="PIRSF" id="PIRSF001123">
    <property type="entry name" value="PepA_GA"/>
    <property type="match status" value="1"/>
</dbReference>
<dbReference type="InterPro" id="IPR023367">
    <property type="entry name" value="Peptidase_M42_dom2"/>
</dbReference>
<dbReference type="Proteomes" id="UP001579974">
    <property type="component" value="Unassembled WGS sequence"/>
</dbReference>
<evidence type="ECO:0000256" key="4">
    <source>
        <dbReference type="ARBA" id="ARBA00022723"/>
    </source>
</evidence>
<comment type="similarity">
    <text evidence="1 6">Belongs to the peptidase M42 family.</text>
</comment>
<keyword evidence="8" id="KW-1185">Reference proteome</keyword>
<evidence type="ECO:0000256" key="5">
    <source>
        <dbReference type="ARBA" id="ARBA00022801"/>
    </source>
</evidence>
<dbReference type="SUPFAM" id="SSF53187">
    <property type="entry name" value="Zn-dependent exopeptidases"/>
    <property type="match status" value="1"/>
</dbReference>
<dbReference type="InterPro" id="IPR008007">
    <property type="entry name" value="Peptidase_M42"/>
</dbReference>
<evidence type="ECO:0000256" key="2">
    <source>
        <dbReference type="ARBA" id="ARBA00022438"/>
    </source>
</evidence>
<evidence type="ECO:0000256" key="3">
    <source>
        <dbReference type="ARBA" id="ARBA00022670"/>
    </source>
</evidence>
<name>A0ABV5AAW1_9BACL</name>